<dbReference type="CDD" id="cd02440">
    <property type="entry name" value="AdoMet_MTases"/>
    <property type="match status" value="1"/>
</dbReference>
<feature type="domain" description="Methyltransferase small" evidence="3">
    <location>
        <begin position="150"/>
        <end position="265"/>
    </location>
</feature>
<accession>A0A2N4UFA1</accession>
<comment type="caution">
    <text evidence="4">The sequence shown here is derived from an EMBL/GenBank/DDBJ whole genome shotgun (WGS) entry which is preliminary data.</text>
</comment>
<evidence type="ECO:0000256" key="2">
    <source>
        <dbReference type="ARBA" id="ARBA00022691"/>
    </source>
</evidence>
<organism evidence="4 5">
    <name type="scientific">Pollutimonas nitritireducens</name>
    <dbReference type="NCBI Taxonomy" id="2045209"/>
    <lineage>
        <taxon>Bacteria</taxon>
        <taxon>Pseudomonadati</taxon>
        <taxon>Pseudomonadota</taxon>
        <taxon>Betaproteobacteria</taxon>
        <taxon>Burkholderiales</taxon>
        <taxon>Alcaligenaceae</taxon>
        <taxon>Pollutimonas</taxon>
    </lineage>
</organism>
<evidence type="ECO:0000313" key="4">
    <source>
        <dbReference type="EMBL" id="PLC53676.1"/>
    </source>
</evidence>
<dbReference type="InterPro" id="IPR007848">
    <property type="entry name" value="Small_mtfrase_dom"/>
</dbReference>
<dbReference type="GO" id="GO:0032259">
    <property type="term" value="P:methylation"/>
    <property type="evidence" value="ECO:0007669"/>
    <property type="project" value="UniProtKB-KW"/>
</dbReference>
<dbReference type="Proteomes" id="UP000234328">
    <property type="component" value="Unassembled WGS sequence"/>
</dbReference>
<dbReference type="GO" id="GO:0036009">
    <property type="term" value="F:protein-glutamine N-methyltransferase activity"/>
    <property type="evidence" value="ECO:0007669"/>
    <property type="project" value="TreeGrafter"/>
</dbReference>
<reference evidence="4 5" key="1">
    <citation type="submission" date="2017-10" db="EMBL/GenBank/DDBJ databases">
        <title>Two draft genome sequences of Pusillimonas sp. strains isolated from a nitrate- and radionuclide-contaminated groundwater in Russia.</title>
        <authorList>
            <person name="Grouzdev D.S."/>
            <person name="Tourova T.P."/>
            <person name="Goeva M.A."/>
            <person name="Babich T.L."/>
            <person name="Sokolova D.S."/>
            <person name="Abdullin R."/>
            <person name="Poltaraus A.B."/>
            <person name="Toshchakov S.V."/>
            <person name="Nazina T.N."/>
        </authorList>
    </citation>
    <scope>NUCLEOTIDE SEQUENCE [LARGE SCALE GENOMIC DNA]</scope>
    <source>
        <strain evidence="4 5">JR1/69-2-13</strain>
    </source>
</reference>
<dbReference type="OrthoDB" id="5383291at2"/>
<dbReference type="EMBL" id="PDNV01000007">
    <property type="protein sequence ID" value="PLC53676.1"/>
    <property type="molecule type" value="Genomic_DNA"/>
</dbReference>
<dbReference type="PROSITE" id="PS00092">
    <property type="entry name" value="N6_MTASE"/>
    <property type="match status" value="1"/>
</dbReference>
<keyword evidence="5" id="KW-1185">Reference proteome</keyword>
<dbReference type="Pfam" id="PF05175">
    <property type="entry name" value="MTS"/>
    <property type="match status" value="1"/>
</dbReference>
<sequence>MNALETVLPDRHPQAAASSESIQDAALLRLGLALKDRGYRYTAVTPATHNLVNKRTGNEWAQQVEDVLGWSRPFNADVLPAALVALMREAGILREHGDGWRCRLRASTLNDSLFFHSAYPTNDTDAVFFGPDTYRFVGAIDQYLAARAEPVRRVADIGCGAGPGAIAVALRHPHAEVLAIDINDQAVRLARINAKLAGTDNVHPMHSNLLDAVGGTFDLIIANPPYMIDPAQRAYRHGGGALGEGLSLSIVDVAVQRLSPHGTLLLYTGVAIERGVDAFRVAATKTLQAAGFEWHYRETDPDVFSEELVSNPAYSHAERIAAVVLTATRPG</sequence>
<keyword evidence="4" id="KW-0808">Transferase</keyword>
<dbReference type="InterPro" id="IPR002052">
    <property type="entry name" value="DNA_methylase_N6_adenine_CS"/>
</dbReference>
<evidence type="ECO:0000313" key="5">
    <source>
        <dbReference type="Proteomes" id="UP000234328"/>
    </source>
</evidence>
<name>A0A2N4UFA1_9BURK</name>
<dbReference type="SUPFAM" id="SSF53335">
    <property type="entry name" value="S-adenosyl-L-methionine-dependent methyltransferases"/>
    <property type="match status" value="1"/>
</dbReference>
<dbReference type="InterPro" id="IPR050320">
    <property type="entry name" value="N5-glutamine_MTase"/>
</dbReference>
<dbReference type="PANTHER" id="PTHR18895">
    <property type="entry name" value="HEMK METHYLTRANSFERASE"/>
    <property type="match status" value="1"/>
</dbReference>
<dbReference type="RefSeq" id="WP_102070399.1">
    <property type="nucleotide sequence ID" value="NZ_PDNV01000007.1"/>
</dbReference>
<dbReference type="InterPro" id="IPR029063">
    <property type="entry name" value="SAM-dependent_MTases_sf"/>
</dbReference>
<dbReference type="GO" id="GO:0003676">
    <property type="term" value="F:nucleic acid binding"/>
    <property type="evidence" value="ECO:0007669"/>
    <property type="project" value="InterPro"/>
</dbReference>
<evidence type="ECO:0000256" key="1">
    <source>
        <dbReference type="ARBA" id="ARBA00022603"/>
    </source>
</evidence>
<dbReference type="PANTHER" id="PTHR18895:SF74">
    <property type="entry name" value="MTRF1L RELEASE FACTOR GLUTAMINE METHYLTRANSFERASE"/>
    <property type="match status" value="1"/>
</dbReference>
<proteinExistence type="predicted"/>
<dbReference type="AlphaFoldDB" id="A0A2N4UFA1"/>
<protein>
    <submittedName>
        <fullName evidence="4">SAM-dependent methyltransferase</fullName>
    </submittedName>
</protein>
<keyword evidence="2" id="KW-0949">S-adenosyl-L-methionine</keyword>
<evidence type="ECO:0000259" key="3">
    <source>
        <dbReference type="Pfam" id="PF05175"/>
    </source>
</evidence>
<keyword evidence="1 4" id="KW-0489">Methyltransferase</keyword>
<gene>
    <name evidence="4" type="ORF">CR155_12810</name>
</gene>
<dbReference type="Gene3D" id="3.40.50.150">
    <property type="entry name" value="Vaccinia Virus protein VP39"/>
    <property type="match status" value="1"/>
</dbReference>